<proteinExistence type="predicted"/>
<evidence type="ECO:0008006" key="3">
    <source>
        <dbReference type="Google" id="ProtNLM"/>
    </source>
</evidence>
<keyword evidence="2" id="KW-1185">Reference proteome</keyword>
<organism evidence="1 2">
    <name type="scientific">Thermosulfurimonas dismutans</name>
    <dbReference type="NCBI Taxonomy" id="999894"/>
    <lineage>
        <taxon>Bacteria</taxon>
        <taxon>Pseudomonadati</taxon>
        <taxon>Thermodesulfobacteriota</taxon>
        <taxon>Thermodesulfobacteria</taxon>
        <taxon>Thermodesulfobacteriales</taxon>
        <taxon>Thermodesulfobacteriaceae</taxon>
        <taxon>Thermosulfurimonas</taxon>
    </lineage>
</organism>
<name>A0A179D2N0_9BACT</name>
<dbReference type="AlphaFoldDB" id="A0A179D2N0"/>
<evidence type="ECO:0000313" key="2">
    <source>
        <dbReference type="Proteomes" id="UP000078390"/>
    </source>
</evidence>
<dbReference type="Proteomes" id="UP000078390">
    <property type="component" value="Unassembled WGS sequence"/>
</dbReference>
<gene>
    <name evidence="1" type="ORF">TDIS_2018</name>
</gene>
<reference evidence="1 2" key="1">
    <citation type="submission" date="2016-04" db="EMBL/GenBank/DDBJ databases">
        <title>Genome analysis of Thermosulfurimonas dismutans, the first thermophilic sulfur-disproportionating bacterium of the phylum Thermodesulfobacteria.</title>
        <authorList>
            <person name="Mardanov A.V."/>
            <person name="Beletsky A.V."/>
            <person name="Kadnikov V.V."/>
            <person name="Slobodkin A.I."/>
            <person name="Ravin N.V."/>
        </authorList>
    </citation>
    <scope>NUCLEOTIDE SEQUENCE [LARGE SCALE GENOMIC DNA]</scope>
    <source>
        <strain evidence="1 2">S95</strain>
    </source>
</reference>
<sequence length="280" mass="31783">MNPGFKGYFLLIFVFAIFLLSCTPRPSIYAPEKTFEIYYVQFGSRIFIEEIRGEPFRFEGAKEIERVSGGWLVKPEGKCVKVLWGGKSRRLCVRSVPPVYPHLKILRMDSYALDLKVLSLFPKLGLFIWEKGGKPDFLNPRPISPGIHSLRGLSLGKTYLISAAVILGPDIYGPFSPPLEVEVNDEEPPLPPSGGGYFLKGDTLVLVWDPSPSRDVVGYIVEREGEFFKVKKNVFRDRDGFKKRIVLYNIKALDGAGHESMPLRLKVVFPEEEKDEKERK</sequence>
<dbReference type="STRING" id="999894.TDIS_2018"/>
<dbReference type="PROSITE" id="PS51257">
    <property type="entry name" value="PROKAR_LIPOPROTEIN"/>
    <property type="match status" value="1"/>
</dbReference>
<comment type="caution">
    <text evidence="1">The sequence shown here is derived from an EMBL/GenBank/DDBJ whole genome shotgun (WGS) entry which is preliminary data.</text>
</comment>
<evidence type="ECO:0000313" key="1">
    <source>
        <dbReference type="EMBL" id="OAQ19888.1"/>
    </source>
</evidence>
<dbReference type="EMBL" id="LWLG01000021">
    <property type="protein sequence ID" value="OAQ19888.1"/>
    <property type="molecule type" value="Genomic_DNA"/>
</dbReference>
<protein>
    <recommendedName>
        <fullName evidence="3">Fibronectin type-III domain-containing protein</fullName>
    </recommendedName>
</protein>
<accession>A0A179D2N0</accession>